<dbReference type="EMBL" id="CAACVS010000465">
    <property type="protein sequence ID" value="VEU42684.1"/>
    <property type="molecule type" value="Genomic_DNA"/>
</dbReference>
<accession>A0A448ZKY6</accession>
<evidence type="ECO:0000256" key="2">
    <source>
        <dbReference type="ARBA" id="ARBA00023315"/>
    </source>
</evidence>
<evidence type="ECO:0000313" key="6">
    <source>
        <dbReference type="EMBL" id="VEU42684.1"/>
    </source>
</evidence>
<dbReference type="Pfam" id="PF00583">
    <property type="entry name" value="Acetyltransf_1"/>
    <property type="match status" value="1"/>
</dbReference>
<keyword evidence="7" id="KW-1185">Reference proteome</keyword>
<evidence type="ECO:0000313" key="7">
    <source>
        <dbReference type="Proteomes" id="UP000291116"/>
    </source>
</evidence>
<evidence type="ECO:0000256" key="3">
    <source>
        <dbReference type="ARBA" id="ARBA00024025"/>
    </source>
</evidence>
<dbReference type="GO" id="GO:0004596">
    <property type="term" value="F:protein-N-terminal amino-acid acetyltransferase activity"/>
    <property type="evidence" value="ECO:0007669"/>
    <property type="project" value="InterPro"/>
</dbReference>
<dbReference type="InterPro" id="IPR000182">
    <property type="entry name" value="GNAT_dom"/>
</dbReference>
<dbReference type="Proteomes" id="UP000291116">
    <property type="component" value="Unassembled WGS sequence"/>
</dbReference>
<dbReference type="AlphaFoldDB" id="A0A448ZKY6"/>
<feature type="domain" description="N-acetyltransferase" evidence="5">
    <location>
        <begin position="25"/>
        <end position="220"/>
    </location>
</feature>
<dbReference type="PANTHER" id="PTHR45896">
    <property type="entry name" value="N-ALPHA-ACETYLTRANSFERASE 30"/>
    <property type="match status" value="1"/>
</dbReference>
<keyword evidence="1" id="KW-0808">Transferase</keyword>
<dbReference type="Gene3D" id="3.40.630.30">
    <property type="match status" value="1"/>
</dbReference>
<evidence type="ECO:0000256" key="4">
    <source>
        <dbReference type="SAM" id="MobiDB-lite"/>
    </source>
</evidence>
<dbReference type="InterPro" id="IPR044542">
    <property type="entry name" value="NAA30-like"/>
</dbReference>
<dbReference type="PROSITE" id="PS51186">
    <property type="entry name" value="GNAT"/>
    <property type="match status" value="1"/>
</dbReference>
<dbReference type="GO" id="GO:0031417">
    <property type="term" value="C:NatC complex"/>
    <property type="evidence" value="ECO:0007669"/>
    <property type="project" value="TreeGrafter"/>
</dbReference>
<protein>
    <recommendedName>
        <fullName evidence="5">N-acetyltransferase domain-containing protein</fullName>
    </recommendedName>
</protein>
<proteinExistence type="inferred from homology"/>
<comment type="similarity">
    <text evidence="3">Belongs to the acetyltransferase family. MAK3 subfamily.</text>
</comment>
<gene>
    <name evidence="6" type="ORF">PSNMU_V1.4_AUG-EV-PASAV3_0096630</name>
</gene>
<name>A0A448ZKY6_9STRA</name>
<reference evidence="6 7" key="1">
    <citation type="submission" date="2019-01" db="EMBL/GenBank/DDBJ databases">
        <authorList>
            <person name="Ferrante I. M."/>
        </authorList>
    </citation>
    <scope>NUCLEOTIDE SEQUENCE [LARGE SCALE GENOMIC DNA]</scope>
    <source>
        <strain evidence="6 7">B856</strain>
    </source>
</reference>
<feature type="region of interest" description="Disordered" evidence="4">
    <location>
        <begin position="104"/>
        <end position="125"/>
    </location>
</feature>
<dbReference type="SUPFAM" id="SSF55729">
    <property type="entry name" value="Acyl-CoA N-acyltransferases (Nat)"/>
    <property type="match status" value="1"/>
</dbReference>
<dbReference type="InterPro" id="IPR016181">
    <property type="entry name" value="Acyl_CoA_acyltransferase"/>
</dbReference>
<sequence>METTKTSAGDADSSGSGTSVEIGFIDYRDESQLEHVDRLVAVDLSEPYSIFTYRYFLNRYPDLCILAVDKKSGEVCGCVVGKIDVETNTSVATGDHSNVVLDDAESSDLDTSDRKNSAQQLEDCEDPTAGSAANYMVQTGYIGMLAVSKSYRRKGIGKDLVRQVLKRMKARRCTSVTLETEVSNVTAQKLYQDHFGFIREELLVRYYLNCGDAYRLRLWF</sequence>
<dbReference type="PANTHER" id="PTHR45896:SF1">
    <property type="entry name" value="N-ALPHA-ACETYLTRANSFERASE 30"/>
    <property type="match status" value="1"/>
</dbReference>
<dbReference type="CDD" id="cd04301">
    <property type="entry name" value="NAT_SF"/>
    <property type="match status" value="1"/>
</dbReference>
<organism evidence="6 7">
    <name type="scientific">Pseudo-nitzschia multistriata</name>
    <dbReference type="NCBI Taxonomy" id="183589"/>
    <lineage>
        <taxon>Eukaryota</taxon>
        <taxon>Sar</taxon>
        <taxon>Stramenopiles</taxon>
        <taxon>Ochrophyta</taxon>
        <taxon>Bacillariophyta</taxon>
        <taxon>Bacillariophyceae</taxon>
        <taxon>Bacillariophycidae</taxon>
        <taxon>Bacillariales</taxon>
        <taxon>Bacillariaceae</taxon>
        <taxon>Pseudo-nitzschia</taxon>
    </lineage>
</organism>
<dbReference type="OrthoDB" id="249099at2759"/>
<evidence type="ECO:0000256" key="1">
    <source>
        <dbReference type="ARBA" id="ARBA00022679"/>
    </source>
</evidence>
<evidence type="ECO:0000259" key="5">
    <source>
        <dbReference type="PROSITE" id="PS51186"/>
    </source>
</evidence>
<keyword evidence="2" id="KW-0012">Acyltransferase</keyword>